<evidence type="ECO:0000256" key="4">
    <source>
        <dbReference type="ARBA" id="ARBA00022857"/>
    </source>
</evidence>
<evidence type="ECO:0000313" key="7">
    <source>
        <dbReference type="EMBL" id="KAH7302401.1"/>
    </source>
</evidence>
<dbReference type="GO" id="GO:0004499">
    <property type="term" value="F:N,N-dimethylaniline monooxygenase activity"/>
    <property type="evidence" value="ECO:0007669"/>
    <property type="project" value="InterPro"/>
</dbReference>
<keyword evidence="8" id="KW-1185">Reference proteome</keyword>
<evidence type="ECO:0000256" key="5">
    <source>
        <dbReference type="ARBA" id="ARBA00023002"/>
    </source>
</evidence>
<keyword evidence="5 6" id="KW-0560">Oxidoreductase</keyword>
<evidence type="ECO:0000256" key="6">
    <source>
        <dbReference type="RuleBase" id="RU361177"/>
    </source>
</evidence>
<name>A0A8T2S2V1_CERRI</name>
<organism evidence="7 8">
    <name type="scientific">Ceratopteris richardii</name>
    <name type="common">Triangle waterfern</name>
    <dbReference type="NCBI Taxonomy" id="49495"/>
    <lineage>
        <taxon>Eukaryota</taxon>
        <taxon>Viridiplantae</taxon>
        <taxon>Streptophyta</taxon>
        <taxon>Embryophyta</taxon>
        <taxon>Tracheophyta</taxon>
        <taxon>Polypodiopsida</taxon>
        <taxon>Polypodiidae</taxon>
        <taxon>Polypodiales</taxon>
        <taxon>Pteridineae</taxon>
        <taxon>Pteridaceae</taxon>
        <taxon>Parkerioideae</taxon>
        <taxon>Ceratopteris</taxon>
    </lineage>
</organism>
<comment type="similarity">
    <text evidence="1 6">Belongs to the FMO family.</text>
</comment>
<comment type="caution">
    <text evidence="7">The sequence shown here is derived from an EMBL/GenBank/DDBJ whole genome shotgun (WGS) entry which is preliminary data.</text>
</comment>
<dbReference type="InterPro" id="IPR020946">
    <property type="entry name" value="Flavin_mOase-like"/>
</dbReference>
<evidence type="ECO:0000256" key="3">
    <source>
        <dbReference type="ARBA" id="ARBA00022827"/>
    </source>
</evidence>
<evidence type="ECO:0000313" key="8">
    <source>
        <dbReference type="Proteomes" id="UP000825935"/>
    </source>
</evidence>
<keyword evidence="2 6" id="KW-0285">Flavoprotein</keyword>
<reference evidence="7 8" key="1">
    <citation type="submission" date="2021-08" db="EMBL/GenBank/DDBJ databases">
        <title>WGS assembly of Ceratopteris richardii.</title>
        <authorList>
            <person name="Marchant D.B."/>
            <person name="Chen G."/>
            <person name="Jenkins J."/>
            <person name="Shu S."/>
            <person name="Leebens-Mack J."/>
            <person name="Grimwood J."/>
            <person name="Schmutz J."/>
            <person name="Soltis P."/>
            <person name="Soltis D."/>
            <person name="Chen Z.-H."/>
        </authorList>
    </citation>
    <scope>NUCLEOTIDE SEQUENCE [LARGE SCALE GENOMIC DNA]</scope>
    <source>
        <strain evidence="7">Whitten #5841</strain>
        <tissue evidence="7">Leaf</tissue>
    </source>
</reference>
<dbReference type="OrthoDB" id="66881at2759"/>
<dbReference type="GO" id="GO:0050660">
    <property type="term" value="F:flavin adenine dinucleotide binding"/>
    <property type="evidence" value="ECO:0007669"/>
    <property type="project" value="InterPro"/>
</dbReference>
<dbReference type="EC" id="1.-.-.-" evidence="6"/>
<dbReference type="AlphaFoldDB" id="A0A8T2S2V1"/>
<protein>
    <recommendedName>
        <fullName evidence="6">Flavin-containing monooxygenase</fullName>
        <ecNumber evidence="6">1.-.-.-</ecNumber>
    </recommendedName>
</protein>
<keyword evidence="4" id="KW-0521">NADP</keyword>
<keyword evidence="3 6" id="KW-0274">FAD</keyword>
<dbReference type="PIRSF" id="PIRSF000332">
    <property type="entry name" value="FMO"/>
    <property type="match status" value="1"/>
</dbReference>
<dbReference type="EMBL" id="CM035428">
    <property type="protein sequence ID" value="KAH7302401.1"/>
    <property type="molecule type" value="Genomic_DNA"/>
</dbReference>
<comment type="cofactor">
    <cofactor evidence="6">
        <name>FAD</name>
        <dbReference type="ChEBI" id="CHEBI:57692"/>
    </cofactor>
</comment>
<keyword evidence="6" id="KW-0503">Monooxygenase</keyword>
<accession>A0A8T2S2V1</accession>
<sequence length="537" mass="60923">MVTNHTGSTNMGSSQKSRSPLVCIVGAGMTGICACKHLLQHGIRPVVLEAQSEIGGVWRQTFASTKLQTPRDSFQFSDYLWPPGTPVYPTHVDVKQYLHSYASKFGVLDCIRFKCKVLQIAQISGPRDELRPHLGNCLDAESVNKDCGWAICVQVDSSGNHLDADDNVNWLYFDFLILCIGRYGDIPKLPTYPPSKGPDVFRGKVLHSIEYANLDDNSVRSLVHNKRVVVVGMMKSALDLAMEASNANQGKNGHPCTMIFRSAHWMRPDNRTFSLIMSYLYATRFSELMIPKPEQGLLLSIISTFLTPMRWGISKFVEMFLLYSLPLRQFGLVPEETFFEQYASCQLPAIPESFFERVQEGHIKLCKTRNWGFFENGIVLEDGRQIEADVVILGTGYDGEKKLMSLLQKTEYTKLQNSEGGIPLYRGLIHPHIQNLAIMGFNEALSNLYASEMGARWLAHLLSGKFTLPSIEIMEKMSQKWNEYIKNATPFHQRSCIGAISIWYSDQVCHDLGWNPRRKRNIFQELFAPYSNMDYRD</sequence>
<dbReference type="InterPro" id="IPR036188">
    <property type="entry name" value="FAD/NAD-bd_sf"/>
</dbReference>
<evidence type="ECO:0000256" key="2">
    <source>
        <dbReference type="ARBA" id="ARBA00022630"/>
    </source>
</evidence>
<gene>
    <name evidence="7" type="ORF">KP509_23G070500</name>
</gene>
<dbReference type="PANTHER" id="PTHR23023">
    <property type="entry name" value="DIMETHYLANILINE MONOOXYGENASE"/>
    <property type="match status" value="1"/>
</dbReference>
<dbReference type="InterPro" id="IPR000960">
    <property type="entry name" value="Flavin_mOase"/>
</dbReference>
<dbReference type="InterPro" id="IPR050346">
    <property type="entry name" value="FMO-like"/>
</dbReference>
<proteinExistence type="inferred from homology"/>
<evidence type="ECO:0000256" key="1">
    <source>
        <dbReference type="ARBA" id="ARBA00009183"/>
    </source>
</evidence>
<dbReference type="Pfam" id="PF00743">
    <property type="entry name" value="FMO-like"/>
    <property type="match status" value="2"/>
</dbReference>
<dbReference type="Gene3D" id="3.50.50.60">
    <property type="entry name" value="FAD/NAD(P)-binding domain"/>
    <property type="match status" value="2"/>
</dbReference>
<dbReference type="GO" id="GO:0050661">
    <property type="term" value="F:NADP binding"/>
    <property type="evidence" value="ECO:0007669"/>
    <property type="project" value="InterPro"/>
</dbReference>
<dbReference type="OMA" id="PEWPKGP"/>
<dbReference type="SUPFAM" id="SSF51905">
    <property type="entry name" value="FAD/NAD(P)-binding domain"/>
    <property type="match status" value="2"/>
</dbReference>
<dbReference type="Proteomes" id="UP000825935">
    <property type="component" value="Chromosome 23"/>
</dbReference>